<organism evidence="1 2">
    <name type="scientific">Paenibacillus silvestris</name>
    <dbReference type="NCBI Taxonomy" id="2606219"/>
    <lineage>
        <taxon>Bacteria</taxon>
        <taxon>Bacillati</taxon>
        <taxon>Bacillota</taxon>
        <taxon>Bacilli</taxon>
        <taxon>Bacillales</taxon>
        <taxon>Paenibacillaceae</taxon>
        <taxon>Paenibacillus</taxon>
    </lineage>
</organism>
<protein>
    <submittedName>
        <fullName evidence="1">Uncharacterized protein</fullName>
    </submittedName>
</protein>
<accession>A0A6L8V618</accession>
<keyword evidence="2" id="KW-1185">Reference proteome</keyword>
<dbReference type="AlphaFoldDB" id="A0A6L8V618"/>
<name>A0A6L8V618_9BACL</name>
<dbReference type="EMBL" id="WTUZ01000036">
    <property type="protein sequence ID" value="MZQ85803.1"/>
    <property type="molecule type" value="Genomic_DNA"/>
</dbReference>
<evidence type="ECO:0000313" key="2">
    <source>
        <dbReference type="Proteomes" id="UP000481087"/>
    </source>
</evidence>
<gene>
    <name evidence="1" type="ORF">GQF01_27230</name>
</gene>
<dbReference type="Proteomes" id="UP000481087">
    <property type="component" value="Unassembled WGS sequence"/>
</dbReference>
<dbReference type="RefSeq" id="WP_161410126.1">
    <property type="nucleotide sequence ID" value="NZ_WTUZ01000036.1"/>
</dbReference>
<sequence length="58" mass="7009">MLANMEERKITNRDIELMIAEIDKGWKELNNIHVSCHHIWRDLVRISQILDEKFDIAY</sequence>
<reference evidence="1 2" key="1">
    <citation type="submission" date="2019-12" db="EMBL/GenBank/DDBJ databases">
        <title>Paenibacillus sp. nov. sp. isolated from soil.</title>
        <authorList>
            <person name="Kim J."/>
            <person name="Jeong S.E."/>
            <person name="Jung H.S."/>
            <person name="Jeon C.O."/>
        </authorList>
    </citation>
    <scope>NUCLEOTIDE SEQUENCE [LARGE SCALE GENOMIC DNA]</scope>
    <source>
        <strain evidence="1 2">5J-6</strain>
    </source>
</reference>
<comment type="caution">
    <text evidence="1">The sequence shown here is derived from an EMBL/GenBank/DDBJ whole genome shotgun (WGS) entry which is preliminary data.</text>
</comment>
<proteinExistence type="predicted"/>
<evidence type="ECO:0000313" key="1">
    <source>
        <dbReference type="EMBL" id="MZQ85803.1"/>
    </source>
</evidence>